<keyword evidence="2 5" id="KW-0812">Transmembrane</keyword>
<evidence type="ECO:0000256" key="1">
    <source>
        <dbReference type="ARBA" id="ARBA00004370"/>
    </source>
</evidence>
<organism evidence="7 8">
    <name type="scientific">Drosophila kikkawai</name>
    <name type="common">Fruit fly</name>
    <dbReference type="NCBI Taxonomy" id="30033"/>
    <lineage>
        <taxon>Eukaryota</taxon>
        <taxon>Metazoa</taxon>
        <taxon>Ecdysozoa</taxon>
        <taxon>Arthropoda</taxon>
        <taxon>Hexapoda</taxon>
        <taxon>Insecta</taxon>
        <taxon>Pterygota</taxon>
        <taxon>Neoptera</taxon>
        <taxon>Endopterygota</taxon>
        <taxon>Diptera</taxon>
        <taxon>Brachycera</taxon>
        <taxon>Muscomorpha</taxon>
        <taxon>Ephydroidea</taxon>
        <taxon>Drosophilidae</taxon>
        <taxon>Drosophila</taxon>
        <taxon>Sophophora</taxon>
    </lineage>
</organism>
<dbReference type="InterPro" id="IPR006694">
    <property type="entry name" value="Fatty_acid_hydroxylase"/>
</dbReference>
<comment type="subcellular location">
    <subcellularLocation>
        <location evidence="1">Membrane</location>
    </subcellularLocation>
</comment>
<dbReference type="GO" id="GO:0016020">
    <property type="term" value="C:membrane"/>
    <property type="evidence" value="ECO:0007669"/>
    <property type="project" value="UniProtKB-SubCell"/>
</dbReference>
<feature type="transmembrane region" description="Helical" evidence="5">
    <location>
        <begin position="215"/>
        <end position="237"/>
    </location>
</feature>
<accession>A0A6P4J0F6</accession>
<sequence length="305" mass="34979">MPSRNQQVAPSPATSFRQDLDHDTMMDTLLAGWAQTGDYLQELWLTLLNVVGDDPWRLWVPGSTVVIFSVYWLYAGLFTLMDITNRPRFLRKYKIQPGQNEPVDLGRLWSAVKVVLFNLTVVNMLTSWVFFELVFKSENSGDIRVLPTFRRALRDVAIFVVLEEVMFYYAHRLLHHRSVYKYVHKKHHEWTAPIAAITLYAHPIEHIMANLLPVATSLALLGTHVALAYVIFGLAVVNSMSDHTGYSFPWSANSVRFHDYHHAKFNYNYGVLGLLDKLHGTYRATPEVKVPAQRIKGKPGKRKAK</sequence>
<evidence type="ECO:0000259" key="6">
    <source>
        <dbReference type="Pfam" id="PF04116"/>
    </source>
</evidence>
<feature type="transmembrane region" description="Helical" evidence="5">
    <location>
        <begin position="58"/>
        <end position="81"/>
    </location>
</feature>
<dbReference type="RefSeq" id="XP_017028954.2">
    <property type="nucleotide sequence ID" value="XM_017173465.2"/>
</dbReference>
<dbReference type="PANTHER" id="PTHR11863">
    <property type="entry name" value="STEROL DESATURASE"/>
    <property type="match status" value="1"/>
</dbReference>
<feature type="domain" description="Fatty acid hydroxylase" evidence="6">
    <location>
        <begin position="157"/>
        <end position="281"/>
    </location>
</feature>
<gene>
    <name evidence="8" type="primary">LOC108079201</name>
</gene>
<keyword evidence="3 5" id="KW-1133">Transmembrane helix</keyword>
<keyword evidence="7" id="KW-1185">Reference proteome</keyword>
<dbReference type="AlphaFoldDB" id="A0A6P4J0F6"/>
<evidence type="ECO:0000256" key="4">
    <source>
        <dbReference type="ARBA" id="ARBA00023136"/>
    </source>
</evidence>
<protein>
    <submittedName>
        <fullName evidence="8">Fatty acid hydroxylase domain-containing protein 2</fullName>
    </submittedName>
</protein>
<dbReference type="GeneID" id="108079201"/>
<name>A0A6P4J0F6_DROKI</name>
<evidence type="ECO:0000313" key="7">
    <source>
        <dbReference type="Proteomes" id="UP001652661"/>
    </source>
</evidence>
<proteinExistence type="predicted"/>
<evidence type="ECO:0000256" key="3">
    <source>
        <dbReference type="ARBA" id="ARBA00022989"/>
    </source>
</evidence>
<dbReference type="InterPro" id="IPR050307">
    <property type="entry name" value="Sterol_Desaturase_Related"/>
</dbReference>
<dbReference type="GO" id="GO:0005506">
    <property type="term" value="F:iron ion binding"/>
    <property type="evidence" value="ECO:0007669"/>
    <property type="project" value="InterPro"/>
</dbReference>
<dbReference type="Proteomes" id="UP001652661">
    <property type="component" value="Chromosome X"/>
</dbReference>
<keyword evidence="4 5" id="KW-0472">Membrane</keyword>
<evidence type="ECO:0000256" key="2">
    <source>
        <dbReference type="ARBA" id="ARBA00022692"/>
    </source>
</evidence>
<feature type="transmembrane region" description="Helical" evidence="5">
    <location>
        <begin position="114"/>
        <end position="131"/>
    </location>
</feature>
<reference evidence="8" key="1">
    <citation type="submission" date="2025-08" db="UniProtKB">
        <authorList>
            <consortium name="RefSeq"/>
        </authorList>
    </citation>
    <scope>IDENTIFICATION</scope>
    <source>
        <strain evidence="8">14028-0561.14</strain>
        <tissue evidence="8">Whole fly</tissue>
    </source>
</reference>
<dbReference type="GO" id="GO:0016491">
    <property type="term" value="F:oxidoreductase activity"/>
    <property type="evidence" value="ECO:0007669"/>
    <property type="project" value="InterPro"/>
</dbReference>
<dbReference type="Pfam" id="PF04116">
    <property type="entry name" value="FA_hydroxylase"/>
    <property type="match status" value="1"/>
</dbReference>
<dbReference type="OrthoDB" id="408954at2759"/>
<evidence type="ECO:0000256" key="5">
    <source>
        <dbReference type="SAM" id="Phobius"/>
    </source>
</evidence>
<dbReference type="GO" id="GO:0008610">
    <property type="term" value="P:lipid biosynthetic process"/>
    <property type="evidence" value="ECO:0007669"/>
    <property type="project" value="InterPro"/>
</dbReference>
<evidence type="ECO:0000313" key="8">
    <source>
        <dbReference type="RefSeq" id="XP_017028954.2"/>
    </source>
</evidence>